<sequence>MEKLKKADILVIILIVIASFLIYFFTNKLPEEDANISKKVVITVDGKIYKEVPLTKKTDEKIDINTSYGKNEVIIEKGEVHMHESNCKDKICMKMGKISIPGDSIICLPNRVMVKIVSDKKNHDSLDLIIK</sequence>
<dbReference type="RefSeq" id="WP_316719709.1">
    <property type="nucleotide sequence ID" value="NZ_JARBCY010000007.1"/>
</dbReference>
<dbReference type="InterPro" id="IPR038690">
    <property type="entry name" value="NusG_2_sf"/>
</dbReference>
<keyword evidence="1" id="KW-0472">Membrane</keyword>
<organism evidence="2 3">
    <name type="scientific">Peptoniphilus grossensis</name>
    <dbReference type="NCBI Taxonomy" id="1465756"/>
    <lineage>
        <taxon>Bacteria</taxon>
        <taxon>Bacillati</taxon>
        <taxon>Bacillota</taxon>
        <taxon>Tissierellia</taxon>
        <taxon>Tissierellales</taxon>
        <taxon>Peptoniphilaceae</taxon>
        <taxon>Peptoniphilus</taxon>
    </lineage>
</organism>
<evidence type="ECO:0000313" key="3">
    <source>
        <dbReference type="Proteomes" id="UP001328425"/>
    </source>
</evidence>
<dbReference type="Proteomes" id="UP001328425">
    <property type="component" value="Unassembled WGS sequence"/>
</dbReference>
<reference evidence="2 3" key="1">
    <citation type="submission" date="2022-11" db="EMBL/GenBank/DDBJ databases">
        <title>The First Case of Preauricular Fistular Abscess Caused by Peptoniphilus grossensis.</title>
        <authorList>
            <person name="Byun J.-H."/>
        </authorList>
    </citation>
    <scope>NUCLEOTIDE SEQUENCE [LARGE SCALE GENOMIC DNA]</scope>
    <source>
        <strain evidence="2 3">GYB008</strain>
    </source>
</reference>
<protein>
    <submittedName>
        <fullName evidence="2">NusG domain II-containing protein</fullName>
    </submittedName>
</protein>
<keyword evidence="3" id="KW-1185">Reference proteome</keyword>
<dbReference type="CDD" id="cd09911">
    <property type="entry name" value="Lin0431_like"/>
    <property type="match status" value="1"/>
</dbReference>
<dbReference type="EMBL" id="JARBCY010000007">
    <property type="protein sequence ID" value="MEF3317188.1"/>
    <property type="molecule type" value="Genomic_DNA"/>
</dbReference>
<evidence type="ECO:0000313" key="2">
    <source>
        <dbReference type="EMBL" id="MEF3317188.1"/>
    </source>
</evidence>
<proteinExistence type="predicted"/>
<accession>A0ABU7X7F7</accession>
<keyword evidence="1" id="KW-1133">Transmembrane helix</keyword>
<keyword evidence="1" id="KW-0812">Transmembrane</keyword>
<comment type="caution">
    <text evidence="2">The sequence shown here is derived from an EMBL/GenBank/DDBJ whole genome shotgun (WGS) entry which is preliminary data.</text>
</comment>
<evidence type="ECO:0000256" key="1">
    <source>
        <dbReference type="SAM" id="Phobius"/>
    </source>
</evidence>
<dbReference type="SUPFAM" id="SSF82004">
    <property type="entry name" value="N-utilization substance G protein NusG, insert domain"/>
    <property type="match status" value="1"/>
</dbReference>
<gene>
    <name evidence="2" type="ORF">PV361_00535</name>
</gene>
<feature type="transmembrane region" description="Helical" evidence="1">
    <location>
        <begin position="7"/>
        <end position="25"/>
    </location>
</feature>
<name>A0ABU7X7F7_9FIRM</name>
<dbReference type="Gene3D" id="2.60.320.10">
    <property type="entry name" value="N-utilization substance G protein NusG, insert domain"/>
    <property type="match status" value="1"/>
</dbReference>
<dbReference type="Pfam" id="PF07009">
    <property type="entry name" value="NusG_II"/>
    <property type="match status" value="1"/>
</dbReference>